<name>A0A2S7I2L3_9FLAO</name>
<feature type="signal peptide" evidence="1">
    <location>
        <begin position="1"/>
        <end position="21"/>
    </location>
</feature>
<protein>
    <recommendedName>
        <fullName evidence="4">Outer membrane protein beta-barrel domain-containing protein</fullName>
    </recommendedName>
</protein>
<organism evidence="2 3">
    <name type="scientific">Cloacibacterium normanense</name>
    <dbReference type="NCBI Taxonomy" id="237258"/>
    <lineage>
        <taxon>Bacteria</taxon>
        <taxon>Pseudomonadati</taxon>
        <taxon>Bacteroidota</taxon>
        <taxon>Flavobacteriia</taxon>
        <taxon>Flavobacteriales</taxon>
        <taxon>Weeksellaceae</taxon>
    </lineage>
</organism>
<evidence type="ECO:0000313" key="2">
    <source>
        <dbReference type="EMBL" id="PPZ90807.1"/>
    </source>
</evidence>
<evidence type="ECO:0000256" key="1">
    <source>
        <dbReference type="SAM" id="SignalP"/>
    </source>
</evidence>
<evidence type="ECO:0000313" key="3">
    <source>
        <dbReference type="Proteomes" id="UP000238565"/>
    </source>
</evidence>
<sequence length="203" mass="23049">MKKSFLIVVCLSIFSNILAQKTNPILFFDLGLGYAKEINNSGGIIQYGSINYEKNKNLFTARYSEFNQLSVKAIPITPVTPIPFPSSDFKNTEVGILYGRRFIEDNFAYSFSVGISTNKYEIYKKDDYDKTYTESKNYAGCPFEISIKWFKSEKSPYRIYELIPVGKPTALGNSVGFKFLGNISKHSFMGIGLDFGIGYHKEY</sequence>
<keyword evidence="1" id="KW-0732">Signal</keyword>
<comment type="caution">
    <text evidence="2">The sequence shown here is derived from an EMBL/GenBank/DDBJ whole genome shotgun (WGS) entry which is preliminary data.</text>
</comment>
<dbReference type="AlphaFoldDB" id="A0A2S7I2L3"/>
<proteinExistence type="predicted"/>
<accession>A0A2S7I2L3</accession>
<dbReference type="RefSeq" id="WP_104794303.1">
    <property type="nucleotide sequence ID" value="NZ_PTPZ01000008.1"/>
</dbReference>
<dbReference type="EMBL" id="PTPZ01000008">
    <property type="protein sequence ID" value="PPZ90807.1"/>
    <property type="molecule type" value="Genomic_DNA"/>
</dbReference>
<gene>
    <name evidence="2" type="ORF">C3729_11580</name>
</gene>
<dbReference type="Proteomes" id="UP000238565">
    <property type="component" value="Unassembled WGS sequence"/>
</dbReference>
<evidence type="ECO:0008006" key="4">
    <source>
        <dbReference type="Google" id="ProtNLM"/>
    </source>
</evidence>
<reference evidence="2 3" key="1">
    <citation type="submission" date="2018-02" db="EMBL/GenBank/DDBJ databases">
        <title>Draft genome sequence of bacterial isolates from marine environment.</title>
        <authorList>
            <person name="Singh S.K."/>
            <person name="Hill R."/>
            <person name="Major S."/>
            <person name="Cai H."/>
            <person name="Li Y."/>
        </authorList>
    </citation>
    <scope>NUCLEOTIDE SEQUENCE [LARGE SCALE GENOMIC DNA]</scope>
    <source>
        <strain evidence="2 3">IMET F</strain>
    </source>
</reference>
<feature type="chain" id="PRO_5015597109" description="Outer membrane protein beta-barrel domain-containing protein" evidence="1">
    <location>
        <begin position="22"/>
        <end position="203"/>
    </location>
</feature>